<dbReference type="Proteomes" id="UP000255460">
    <property type="component" value="Unassembled WGS sequence"/>
</dbReference>
<evidence type="ECO:0000256" key="1">
    <source>
        <dbReference type="ARBA" id="ARBA00023277"/>
    </source>
</evidence>
<dbReference type="GO" id="GO:0005829">
    <property type="term" value="C:cytosol"/>
    <property type="evidence" value="ECO:0007669"/>
    <property type="project" value="TreeGrafter"/>
</dbReference>
<dbReference type="GO" id="GO:0003844">
    <property type="term" value="F:1,4-alpha-glucan branching enzyme activity"/>
    <property type="evidence" value="ECO:0007669"/>
    <property type="project" value="UniProtKB-UniRule"/>
</dbReference>
<dbReference type="NCBIfam" id="TIGR01515">
    <property type="entry name" value="branching_enzym"/>
    <property type="match status" value="1"/>
</dbReference>
<name>A0A376KL42_ECOLX</name>
<dbReference type="EC" id="2.4.1.18" evidence="2"/>
<dbReference type="InterPro" id="IPR013780">
    <property type="entry name" value="Glyco_hydro_b"/>
</dbReference>
<dbReference type="CDD" id="cd11322">
    <property type="entry name" value="AmyAc_Glg_BE"/>
    <property type="match status" value="1"/>
</dbReference>
<keyword evidence="4" id="KW-0328">Glycosyltransferase</keyword>
<dbReference type="InterPro" id="IPR006407">
    <property type="entry name" value="GlgB"/>
</dbReference>
<evidence type="ECO:0000256" key="2">
    <source>
        <dbReference type="NCBIfam" id="TIGR01515"/>
    </source>
</evidence>
<evidence type="ECO:0000313" key="5">
    <source>
        <dbReference type="Proteomes" id="UP000255460"/>
    </source>
</evidence>
<dbReference type="Pfam" id="PF02806">
    <property type="entry name" value="Alpha-amylase_C"/>
    <property type="match status" value="1"/>
</dbReference>
<organism evidence="4 5">
    <name type="scientific">Escherichia coli</name>
    <dbReference type="NCBI Taxonomy" id="562"/>
    <lineage>
        <taxon>Bacteria</taxon>
        <taxon>Pseudomonadati</taxon>
        <taxon>Pseudomonadota</taxon>
        <taxon>Gammaproteobacteria</taxon>
        <taxon>Enterobacterales</taxon>
        <taxon>Enterobacteriaceae</taxon>
        <taxon>Escherichia</taxon>
    </lineage>
</organism>
<dbReference type="SUPFAM" id="SSF51445">
    <property type="entry name" value="(Trans)glycosidases"/>
    <property type="match status" value="1"/>
</dbReference>
<evidence type="ECO:0000313" key="4">
    <source>
        <dbReference type="EMBL" id="STE82896.1"/>
    </source>
</evidence>
<reference evidence="4 5" key="1">
    <citation type="submission" date="2018-06" db="EMBL/GenBank/DDBJ databases">
        <authorList>
            <consortium name="Pathogen Informatics"/>
            <person name="Doyle S."/>
        </authorList>
    </citation>
    <scope>NUCLEOTIDE SEQUENCE [LARGE SCALE GENOMIC DNA]</scope>
    <source>
        <strain evidence="4 5">NCTC10418</strain>
    </source>
</reference>
<dbReference type="PANTHER" id="PTHR43651:SF3">
    <property type="entry name" value="1,4-ALPHA-GLUCAN-BRANCHING ENZYME"/>
    <property type="match status" value="1"/>
</dbReference>
<dbReference type="Gene3D" id="2.60.40.1180">
    <property type="entry name" value="Golgi alpha-mannosidase II"/>
    <property type="match status" value="1"/>
</dbReference>
<sequence length="373" mass="43683">MYEHSDPREGYHQDWNTLIYNYGRREVSNFLVGNALYWIERFGIDALRVDAVASMIYRDYSRKEGEWIPNEFGGRENLEAIEFLRNTNRILGEQVSGAVTMAEESTDFPGVSRPQDMGGLGFWYKWNLGWMHDTLDYMKLDPVYRQYHHDKLTFGILYNYTENFVLPLSHDEVVHGKKSILDRMPGDAWQKFANLRAYYGWMWAFPGKKLLFMGNEFAQGREWNHDASLDWHLLEGGDNWHHGVQRLVRDLNLTYRHHKAMHELDFDPYGFEWLVVDDKERSVLIFVRRDKEGNEIIVASNFTPVPRHDYRFGINQPGKWREILNTDSMHYHGSNAGNGGTVHSDEIASHGRQHSLSLTLPPLATIWLVREAE</sequence>
<feature type="domain" description="Alpha-amylase/branching enzyme C-terminal all beta" evidence="3">
    <location>
        <begin position="273"/>
        <end position="370"/>
    </location>
</feature>
<dbReference type="AlphaFoldDB" id="A0A376KL42"/>
<proteinExistence type="predicted"/>
<dbReference type="GO" id="GO:0043169">
    <property type="term" value="F:cation binding"/>
    <property type="evidence" value="ECO:0007669"/>
    <property type="project" value="InterPro"/>
</dbReference>
<dbReference type="InterPro" id="IPR017853">
    <property type="entry name" value="GH"/>
</dbReference>
<dbReference type="FunFam" id="2.60.40.1180:FF:000002">
    <property type="entry name" value="1,4-alpha-glucan branching enzyme GlgB"/>
    <property type="match status" value="1"/>
</dbReference>
<accession>A0A376KL42</accession>
<dbReference type="Gene3D" id="3.20.20.80">
    <property type="entry name" value="Glycosidases"/>
    <property type="match status" value="1"/>
</dbReference>
<dbReference type="PANTHER" id="PTHR43651">
    <property type="entry name" value="1,4-ALPHA-GLUCAN-BRANCHING ENZYME"/>
    <property type="match status" value="1"/>
</dbReference>
<dbReference type="SUPFAM" id="SSF51011">
    <property type="entry name" value="Glycosyl hydrolase domain"/>
    <property type="match status" value="1"/>
</dbReference>
<evidence type="ECO:0000259" key="3">
    <source>
        <dbReference type="Pfam" id="PF02806"/>
    </source>
</evidence>
<dbReference type="GO" id="GO:0005978">
    <property type="term" value="P:glycogen biosynthetic process"/>
    <property type="evidence" value="ECO:0007669"/>
    <property type="project" value="UniProtKB-UniRule"/>
</dbReference>
<dbReference type="InterPro" id="IPR006048">
    <property type="entry name" value="A-amylase/branching_C"/>
</dbReference>
<keyword evidence="4" id="KW-0808">Transferase</keyword>
<gene>
    <name evidence="4" type="primary">glgB_3</name>
    <name evidence="4" type="ORF">NCTC10418_00528</name>
</gene>
<protein>
    <recommendedName>
        <fullName evidence="2">1,4-alpha-glucan branching enzyme</fullName>
        <ecNumber evidence="2">2.4.1.18</ecNumber>
    </recommendedName>
</protein>
<dbReference type="EMBL" id="UFZQ01000001">
    <property type="protein sequence ID" value="STE82896.1"/>
    <property type="molecule type" value="Genomic_DNA"/>
</dbReference>
<keyword evidence="1" id="KW-0119">Carbohydrate metabolism</keyword>